<keyword evidence="3" id="KW-0547">Nucleotide-binding</keyword>
<dbReference type="GO" id="GO:0005524">
    <property type="term" value="F:ATP binding"/>
    <property type="evidence" value="ECO:0007669"/>
    <property type="project" value="UniProtKB-KW"/>
</dbReference>
<dbReference type="InterPro" id="IPR050267">
    <property type="entry name" value="Anti-sigma-factor_SerPK"/>
</dbReference>
<evidence type="ECO:0000313" key="3">
    <source>
        <dbReference type="EMBL" id="MDI3418071.1"/>
    </source>
</evidence>
<dbReference type="EMBL" id="JASCIS010000004">
    <property type="protein sequence ID" value="MDI3418071.1"/>
    <property type="molecule type" value="Genomic_DNA"/>
</dbReference>
<dbReference type="SUPFAM" id="SSF55874">
    <property type="entry name" value="ATPase domain of HSP90 chaperone/DNA topoisomerase II/histidine kinase"/>
    <property type="match status" value="1"/>
</dbReference>
<protein>
    <submittedName>
        <fullName evidence="3">ATP-binding protein</fullName>
    </submittedName>
</protein>
<gene>
    <name evidence="3" type="ORF">QIT00_05760</name>
</gene>
<dbReference type="InterPro" id="IPR003594">
    <property type="entry name" value="HATPase_dom"/>
</dbReference>
<keyword evidence="3" id="KW-0067">ATP-binding</keyword>
<keyword evidence="1" id="KW-0808">Transferase</keyword>
<dbReference type="Proteomes" id="UP001237105">
    <property type="component" value="Unassembled WGS sequence"/>
</dbReference>
<evidence type="ECO:0000313" key="4">
    <source>
        <dbReference type="Proteomes" id="UP001237105"/>
    </source>
</evidence>
<evidence type="ECO:0000259" key="2">
    <source>
        <dbReference type="Pfam" id="PF13581"/>
    </source>
</evidence>
<dbReference type="PANTHER" id="PTHR35526:SF3">
    <property type="entry name" value="ANTI-SIGMA-F FACTOR RSBW"/>
    <property type="match status" value="1"/>
</dbReference>
<keyword evidence="1" id="KW-0723">Serine/threonine-protein kinase</keyword>
<evidence type="ECO:0000256" key="1">
    <source>
        <dbReference type="ARBA" id="ARBA00022527"/>
    </source>
</evidence>
<proteinExistence type="predicted"/>
<dbReference type="InterPro" id="IPR036890">
    <property type="entry name" value="HATPase_C_sf"/>
</dbReference>
<keyword evidence="4" id="KW-1185">Reference proteome</keyword>
<name>A0ABT6SR42_9ACTN</name>
<feature type="domain" description="Histidine kinase/HSP90-like ATPase" evidence="2">
    <location>
        <begin position="6"/>
        <end position="113"/>
    </location>
</feature>
<accession>A0ABT6SR42</accession>
<keyword evidence="1" id="KW-0418">Kinase</keyword>
<organism evidence="3 4">
    <name type="scientific">Streptomyces luteolus</name>
    <dbReference type="NCBI Taxonomy" id="3043615"/>
    <lineage>
        <taxon>Bacteria</taxon>
        <taxon>Bacillati</taxon>
        <taxon>Actinomycetota</taxon>
        <taxon>Actinomycetes</taxon>
        <taxon>Kitasatosporales</taxon>
        <taxon>Streptomycetaceae</taxon>
        <taxon>Streptomyces</taxon>
    </lineage>
</organism>
<dbReference type="PANTHER" id="PTHR35526">
    <property type="entry name" value="ANTI-SIGMA-F FACTOR RSBW-RELATED"/>
    <property type="match status" value="1"/>
</dbReference>
<reference evidence="3 4" key="1">
    <citation type="submission" date="2023-05" db="EMBL/GenBank/DDBJ databases">
        <title>Draft genome sequence of Streptomyces sp. B-S-A12 isolated from a cave soil in Thailand.</title>
        <authorList>
            <person name="Chamroensaksri N."/>
            <person name="Muangham S."/>
        </authorList>
    </citation>
    <scope>NUCLEOTIDE SEQUENCE [LARGE SCALE GENOMIC DNA]</scope>
    <source>
        <strain evidence="3 4">B-S-A12</strain>
    </source>
</reference>
<comment type="caution">
    <text evidence="3">The sequence shown here is derived from an EMBL/GenBank/DDBJ whole genome shotgun (WGS) entry which is preliminary data.</text>
</comment>
<dbReference type="Pfam" id="PF13581">
    <property type="entry name" value="HATPase_c_2"/>
    <property type="match status" value="1"/>
</dbReference>
<sequence>MRHRQSVGRARRFVREAIAGRLPADRTVDVAVCVSELATNALRHTPPGRQFRVRLAVSVDKLRLEVHDAGEGKPQLREPAEDDDHGPGLLLVAALADDWGTAPRDGAGKLVWAEFKLAAARQERETPGGAALHTPSS</sequence>
<dbReference type="CDD" id="cd16936">
    <property type="entry name" value="HATPase_RsbW-like"/>
    <property type="match status" value="1"/>
</dbReference>
<dbReference type="Gene3D" id="3.30.565.10">
    <property type="entry name" value="Histidine kinase-like ATPase, C-terminal domain"/>
    <property type="match status" value="1"/>
</dbReference>